<sequence length="96" mass="10345">HPQVIKVVQSTANKALGGIVSTTNAGGLKVFKTPSQESQSDIKQAIVSQQQQQQQQQSSNQQIVKDASGKTYISPILDHSGSRKRQDVEGGDFVPE</sequence>
<dbReference type="OrthoDB" id="552115at2759"/>
<proteinExistence type="predicted"/>
<keyword evidence="3" id="KW-1185">Reference proteome</keyword>
<dbReference type="EMBL" id="CAJDYZ010011003">
    <property type="protein sequence ID" value="CAD1478784.1"/>
    <property type="molecule type" value="Genomic_DNA"/>
</dbReference>
<accession>A0A6V7HGU7</accession>
<evidence type="ECO:0000256" key="1">
    <source>
        <dbReference type="SAM" id="MobiDB-lite"/>
    </source>
</evidence>
<reference evidence="2" key="1">
    <citation type="submission" date="2020-07" db="EMBL/GenBank/DDBJ databases">
        <authorList>
            <person name="Nazaruddin N."/>
        </authorList>
    </citation>
    <scope>NUCLEOTIDE SEQUENCE</scope>
</reference>
<feature type="region of interest" description="Disordered" evidence="1">
    <location>
        <begin position="41"/>
        <end position="96"/>
    </location>
</feature>
<protein>
    <submittedName>
        <fullName evidence="2">Uncharacterized protein</fullName>
    </submittedName>
</protein>
<comment type="caution">
    <text evidence="2">The sequence shown here is derived from an EMBL/GenBank/DDBJ whole genome shotgun (WGS) entry which is preliminary data.</text>
</comment>
<dbReference type="Proteomes" id="UP000752696">
    <property type="component" value="Unassembled WGS sequence"/>
</dbReference>
<organism evidence="2 3">
    <name type="scientific">Heterotrigona itama</name>
    <dbReference type="NCBI Taxonomy" id="395501"/>
    <lineage>
        <taxon>Eukaryota</taxon>
        <taxon>Metazoa</taxon>
        <taxon>Ecdysozoa</taxon>
        <taxon>Arthropoda</taxon>
        <taxon>Hexapoda</taxon>
        <taxon>Insecta</taxon>
        <taxon>Pterygota</taxon>
        <taxon>Neoptera</taxon>
        <taxon>Endopterygota</taxon>
        <taxon>Hymenoptera</taxon>
        <taxon>Apocrita</taxon>
        <taxon>Aculeata</taxon>
        <taxon>Apoidea</taxon>
        <taxon>Anthophila</taxon>
        <taxon>Apidae</taxon>
        <taxon>Heterotrigona</taxon>
    </lineage>
</organism>
<feature type="non-terminal residue" evidence="2">
    <location>
        <position position="96"/>
    </location>
</feature>
<evidence type="ECO:0000313" key="2">
    <source>
        <dbReference type="EMBL" id="CAD1478784.1"/>
    </source>
</evidence>
<gene>
    <name evidence="2" type="ORF">MHI_LOCUS824710</name>
</gene>
<name>A0A6V7HGU7_9HYME</name>
<dbReference type="AlphaFoldDB" id="A0A6V7HGU7"/>
<feature type="compositionally biased region" description="Low complexity" evidence="1">
    <location>
        <begin position="48"/>
        <end position="62"/>
    </location>
</feature>
<evidence type="ECO:0000313" key="3">
    <source>
        <dbReference type="Proteomes" id="UP000752696"/>
    </source>
</evidence>